<dbReference type="Pfam" id="PF09828">
    <property type="entry name" value="ChrB_C"/>
    <property type="match status" value="1"/>
</dbReference>
<dbReference type="Proteomes" id="UP001201463">
    <property type="component" value="Unassembled WGS sequence"/>
</dbReference>
<keyword evidence="4" id="KW-1185">Reference proteome</keyword>
<sequence length="328" mass="37012">MTSSDPDWLLLVLSLPTSGATARMRIWRGLKSLGCAALRDGAYLLPSEAERERALQALADDCLREGGNAWLMRVEPRSVDETLALRQLFDRHEDYAELRKSWKEAHATVGHLGPAELTRLQRKLRREFDALRAIDFFPGEASMEAEADWVVFNQRVEGILSPDEPQETEGGIPRLQIADYQGQVWATRRRLWVDRVASAWLIRRFIDRQARFQWLAKPSDCPKRALGFDFDGAAFTHVGNRVTFETLIASFGLEADAALMRLATLVHSLDVGGDPVPEARGFEAVMSGARERLTDDDALLDEMGQVLDSLYAHFRRDAADPKHRSARR</sequence>
<protein>
    <submittedName>
        <fullName evidence="3">Chromate resistance protein</fullName>
    </submittedName>
</protein>
<feature type="domain" description="ChrB N-terminal" evidence="2">
    <location>
        <begin position="23"/>
        <end position="150"/>
    </location>
</feature>
<evidence type="ECO:0000313" key="4">
    <source>
        <dbReference type="Proteomes" id="UP001201463"/>
    </source>
</evidence>
<dbReference type="Pfam" id="PF20229">
    <property type="entry name" value="ChrB_N"/>
    <property type="match status" value="1"/>
</dbReference>
<dbReference type="RefSeq" id="WP_233392800.1">
    <property type="nucleotide sequence ID" value="NZ_JAJTWT010000005.1"/>
</dbReference>
<dbReference type="InterPro" id="IPR018634">
    <property type="entry name" value="ChrB_C"/>
</dbReference>
<evidence type="ECO:0000259" key="2">
    <source>
        <dbReference type="Pfam" id="PF20229"/>
    </source>
</evidence>
<name>A0ABS8XMA9_9BURK</name>
<comment type="caution">
    <text evidence="3">The sequence shown here is derived from an EMBL/GenBank/DDBJ whole genome shotgun (WGS) entry which is preliminary data.</text>
</comment>
<evidence type="ECO:0000313" key="3">
    <source>
        <dbReference type="EMBL" id="MCE4538365.1"/>
    </source>
</evidence>
<evidence type="ECO:0000259" key="1">
    <source>
        <dbReference type="Pfam" id="PF09828"/>
    </source>
</evidence>
<dbReference type="EMBL" id="JAJTWT010000005">
    <property type="protein sequence ID" value="MCE4538365.1"/>
    <property type="molecule type" value="Genomic_DNA"/>
</dbReference>
<accession>A0ABS8XMA9</accession>
<feature type="domain" description="ChrB C-terminal" evidence="1">
    <location>
        <begin position="185"/>
        <end position="314"/>
    </location>
</feature>
<dbReference type="InterPro" id="IPR046858">
    <property type="entry name" value="ChrB_N"/>
</dbReference>
<proteinExistence type="predicted"/>
<gene>
    <name evidence="3" type="ORF">LXT12_14000</name>
</gene>
<reference evidence="3 4" key="1">
    <citation type="submission" date="2021-12" db="EMBL/GenBank/DDBJ databases">
        <title>Genome seq of p7.</title>
        <authorList>
            <person name="Seo T."/>
        </authorList>
    </citation>
    <scope>NUCLEOTIDE SEQUENCE [LARGE SCALE GENOMIC DNA]</scope>
    <source>
        <strain evidence="3 4">P7</strain>
    </source>
</reference>
<organism evidence="3 4">
    <name type="scientific">Pelomonas caseinilytica</name>
    <dbReference type="NCBI Taxonomy" id="2906763"/>
    <lineage>
        <taxon>Bacteria</taxon>
        <taxon>Pseudomonadati</taxon>
        <taxon>Pseudomonadota</taxon>
        <taxon>Betaproteobacteria</taxon>
        <taxon>Burkholderiales</taxon>
        <taxon>Sphaerotilaceae</taxon>
        <taxon>Roseateles</taxon>
    </lineage>
</organism>